<dbReference type="RefSeq" id="WP_307154633.1">
    <property type="nucleotide sequence ID" value="NZ_JAUSUK010000002.1"/>
</dbReference>
<dbReference type="PANTHER" id="PTHR33973">
    <property type="entry name" value="OS07G0153300 PROTEIN"/>
    <property type="match status" value="1"/>
</dbReference>
<dbReference type="Proteomes" id="UP001230253">
    <property type="component" value="Unassembled WGS sequence"/>
</dbReference>
<gene>
    <name evidence="1" type="ORF">J2R99_002325</name>
</gene>
<dbReference type="PANTHER" id="PTHR33973:SF4">
    <property type="entry name" value="OS07G0153300 PROTEIN"/>
    <property type="match status" value="1"/>
</dbReference>
<organism evidence="1 2">
    <name type="scientific">Rhodopseudomonas julia</name>
    <dbReference type="NCBI Taxonomy" id="200617"/>
    <lineage>
        <taxon>Bacteria</taxon>
        <taxon>Pseudomonadati</taxon>
        <taxon>Pseudomonadota</taxon>
        <taxon>Alphaproteobacteria</taxon>
        <taxon>Hyphomicrobiales</taxon>
        <taxon>Nitrobacteraceae</taxon>
        <taxon>Rhodopseudomonas</taxon>
    </lineage>
</organism>
<accession>A0ABU0C7F3</accession>
<dbReference type="InterPro" id="IPR010775">
    <property type="entry name" value="DUF1365"/>
</dbReference>
<evidence type="ECO:0000313" key="2">
    <source>
        <dbReference type="Proteomes" id="UP001230253"/>
    </source>
</evidence>
<dbReference type="Pfam" id="PF07103">
    <property type="entry name" value="DUF1365"/>
    <property type="match status" value="1"/>
</dbReference>
<proteinExistence type="predicted"/>
<reference evidence="1 2" key="1">
    <citation type="submission" date="2023-07" db="EMBL/GenBank/DDBJ databases">
        <title>Genomic Encyclopedia of Type Strains, Phase IV (KMG-IV): sequencing the most valuable type-strain genomes for metagenomic binning, comparative biology and taxonomic classification.</title>
        <authorList>
            <person name="Goeker M."/>
        </authorList>
    </citation>
    <scope>NUCLEOTIDE SEQUENCE [LARGE SCALE GENOMIC DNA]</scope>
    <source>
        <strain evidence="1 2">DSM 11549</strain>
    </source>
</reference>
<comment type="caution">
    <text evidence="1">The sequence shown here is derived from an EMBL/GenBank/DDBJ whole genome shotgun (WGS) entry which is preliminary data.</text>
</comment>
<sequence length="267" mass="30967">MTFRSAIYAGDVVHSRMRPRRHRLHYRVFSLLVDLDELESLSRRLRFFGYNRFALFSFYDADHGRGEAGGLRGWVSERLKEAGIDAEGGRVALLTYPRVFGYVFNPLSVYFCYDMNERLVAILHEVSNTFSERHTYVIPVTGEKRETIEQACDKLMYVSPFIPMDCRYHFRITPPEDRVLVRIAEEDSEGPLLIASFAGEKRAMSDRGLFRAFLSYPLMTLKVTGGIYYEALRLWWKGMPLFRHEKAPQRYASTIVLPQAQNGDNPQ</sequence>
<evidence type="ECO:0000313" key="1">
    <source>
        <dbReference type="EMBL" id="MDQ0326456.1"/>
    </source>
</evidence>
<protein>
    <submittedName>
        <fullName evidence="1">DUF1365 family protein</fullName>
    </submittedName>
</protein>
<keyword evidence="2" id="KW-1185">Reference proteome</keyword>
<dbReference type="EMBL" id="JAUSUK010000002">
    <property type="protein sequence ID" value="MDQ0326456.1"/>
    <property type="molecule type" value="Genomic_DNA"/>
</dbReference>
<name>A0ABU0C7F3_9BRAD</name>